<gene>
    <name evidence="1" type="ORF">OUZ56_033183</name>
</gene>
<comment type="caution">
    <text evidence="1">The sequence shown here is derived from an EMBL/GenBank/DDBJ whole genome shotgun (WGS) entry which is preliminary data.</text>
</comment>
<keyword evidence="2" id="KW-1185">Reference proteome</keyword>
<protein>
    <submittedName>
        <fullName evidence="1">Uncharacterized protein</fullName>
    </submittedName>
</protein>
<dbReference type="EMBL" id="JAOYFB010000044">
    <property type="protein sequence ID" value="KAK4045559.1"/>
    <property type="molecule type" value="Genomic_DNA"/>
</dbReference>
<accession>A0ABR0BAE8</accession>
<evidence type="ECO:0000313" key="2">
    <source>
        <dbReference type="Proteomes" id="UP001234178"/>
    </source>
</evidence>
<organism evidence="1 2">
    <name type="scientific">Daphnia magna</name>
    <dbReference type="NCBI Taxonomy" id="35525"/>
    <lineage>
        <taxon>Eukaryota</taxon>
        <taxon>Metazoa</taxon>
        <taxon>Ecdysozoa</taxon>
        <taxon>Arthropoda</taxon>
        <taxon>Crustacea</taxon>
        <taxon>Branchiopoda</taxon>
        <taxon>Diplostraca</taxon>
        <taxon>Cladocera</taxon>
        <taxon>Anomopoda</taxon>
        <taxon>Daphniidae</taxon>
        <taxon>Daphnia</taxon>
    </lineage>
</organism>
<sequence length="109" mass="12143">MLPSNDLLYNIAGSASQRVSRGFDGFKQVQELATELEAGSLFAWPTFSLWAWPSKFPLIPGAHRDSEAAPDRIRQHLAQVATVLLISARVFFDRIEMKAFCEAKTKSMG</sequence>
<dbReference type="Proteomes" id="UP001234178">
    <property type="component" value="Unassembled WGS sequence"/>
</dbReference>
<proteinExistence type="predicted"/>
<evidence type="ECO:0000313" key="1">
    <source>
        <dbReference type="EMBL" id="KAK4045559.1"/>
    </source>
</evidence>
<name>A0ABR0BAE8_9CRUS</name>
<reference evidence="1 2" key="1">
    <citation type="journal article" date="2023" name="Nucleic Acids Res.">
        <title>The hologenome of Daphnia magna reveals possible DNA methylation and microbiome-mediated evolution of the host genome.</title>
        <authorList>
            <person name="Chaturvedi A."/>
            <person name="Li X."/>
            <person name="Dhandapani V."/>
            <person name="Marshall H."/>
            <person name="Kissane S."/>
            <person name="Cuenca-Cambronero M."/>
            <person name="Asole G."/>
            <person name="Calvet F."/>
            <person name="Ruiz-Romero M."/>
            <person name="Marangio P."/>
            <person name="Guigo R."/>
            <person name="Rago D."/>
            <person name="Mirbahai L."/>
            <person name="Eastwood N."/>
            <person name="Colbourne J.K."/>
            <person name="Zhou J."/>
            <person name="Mallon E."/>
            <person name="Orsini L."/>
        </authorList>
    </citation>
    <scope>NUCLEOTIDE SEQUENCE [LARGE SCALE GENOMIC DNA]</scope>
    <source>
        <strain evidence="1">LRV0_1</strain>
    </source>
</reference>